<feature type="transmembrane region" description="Helical" evidence="1">
    <location>
        <begin position="378"/>
        <end position="399"/>
    </location>
</feature>
<name>A0A415E2S0_9FIRM</name>
<dbReference type="EMBL" id="QRMS01000002">
    <property type="protein sequence ID" value="RHJ87963.1"/>
    <property type="molecule type" value="Genomic_DNA"/>
</dbReference>
<feature type="transmembrane region" description="Helical" evidence="1">
    <location>
        <begin position="59"/>
        <end position="89"/>
    </location>
</feature>
<sequence length="400" mass="42635">MENNTGRIPEKREKEFGIGTFIFLIILIGAIAYMASVMGIGPMFKTLLNTAYSVLIETVLYICAICVIMGAVSALLTEFGVVGLAQWLINPIMKPLYNMPGAASLGIVTTFLSDNPAILALSQDAKTRKYFKKYQTPALCNLGTAFGMGMIVCTFMLGLGTEFLPAVAAGLGGCVIGSIISTRLMQFFTKRHYVKEGVWEEMLEMEEFDSPAEPTENTSKSEEVKKKGLFSRVMDCLLEGGKLGWQICFATTPGVICICTLVMILTFGPGTGEDGVAAYTGAAYEGIEVLPKLGDLISPVTKVLFGFQDGSNIVVPITSLGAVGAAIGMIPQMITNGLVGANEIAVFTAMGMCWSGYLSTHVSMMDALGRRELIPSALISHTIAGLCAGVSAHYIFLLVG</sequence>
<feature type="transmembrane region" description="Helical" evidence="1">
    <location>
        <begin position="163"/>
        <end position="185"/>
    </location>
</feature>
<feature type="transmembrane region" description="Helical" evidence="1">
    <location>
        <begin position="21"/>
        <end position="44"/>
    </location>
</feature>
<evidence type="ECO:0000313" key="2">
    <source>
        <dbReference type="EMBL" id="RHJ87963.1"/>
    </source>
</evidence>
<organism evidence="2 3">
    <name type="scientific">Emergencia timonensis</name>
    <dbReference type="NCBI Taxonomy" id="1776384"/>
    <lineage>
        <taxon>Bacteria</taxon>
        <taxon>Bacillati</taxon>
        <taxon>Bacillota</taxon>
        <taxon>Clostridia</taxon>
        <taxon>Peptostreptococcales</taxon>
        <taxon>Anaerovoracaceae</taxon>
        <taxon>Emergencia</taxon>
    </lineage>
</organism>
<feature type="transmembrane region" description="Helical" evidence="1">
    <location>
        <begin position="313"/>
        <end position="330"/>
    </location>
</feature>
<comment type="caution">
    <text evidence="2">The sequence shown here is derived from an EMBL/GenBank/DDBJ whole genome shotgun (WGS) entry which is preliminary data.</text>
</comment>
<feature type="transmembrane region" description="Helical" evidence="1">
    <location>
        <begin position="247"/>
        <end position="267"/>
    </location>
</feature>
<dbReference type="OrthoDB" id="1645614at2"/>
<evidence type="ECO:0008006" key="4">
    <source>
        <dbReference type="Google" id="ProtNLM"/>
    </source>
</evidence>
<feature type="transmembrane region" description="Helical" evidence="1">
    <location>
        <begin position="138"/>
        <end position="157"/>
    </location>
</feature>
<reference evidence="2 3" key="1">
    <citation type="submission" date="2018-08" db="EMBL/GenBank/DDBJ databases">
        <title>A genome reference for cultivated species of the human gut microbiota.</title>
        <authorList>
            <person name="Zou Y."/>
            <person name="Xue W."/>
            <person name="Luo G."/>
        </authorList>
    </citation>
    <scope>NUCLEOTIDE SEQUENCE [LARGE SCALE GENOMIC DNA]</scope>
    <source>
        <strain evidence="2 3">AM07-24</strain>
    </source>
</reference>
<dbReference type="RefSeq" id="WP_118334386.1">
    <property type="nucleotide sequence ID" value="NZ_AP025567.1"/>
</dbReference>
<keyword evidence="1" id="KW-0812">Transmembrane</keyword>
<evidence type="ECO:0000256" key="1">
    <source>
        <dbReference type="SAM" id="Phobius"/>
    </source>
</evidence>
<keyword evidence="1" id="KW-1133">Transmembrane helix</keyword>
<dbReference type="Proteomes" id="UP000284841">
    <property type="component" value="Unassembled WGS sequence"/>
</dbReference>
<proteinExistence type="predicted"/>
<accession>A0A415E2S0</accession>
<protein>
    <recommendedName>
        <fullName evidence="4">Transporter gate domain protein</fullName>
    </recommendedName>
</protein>
<gene>
    <name evidence="2" type="ORF">DW099_05970</name>
</gene>
<keyword evidence="3" id="KW-1185">Reference proteome</keyword>
<evidence type="ECO:0000313" key="3">
    <source>
        <dbReference type="Proteomes" id="UP000284841"/>
    </source>
</evidence>
<feature type="transmembrane region" description="Helical" evidence="1">
    <location>
        <begin position="337"/>
        <end position="358"/>
    </location>
</feature>
<dbReference type="AlphaFoldDB" id="A0A415E2S0"/>
<dbReference type="STRING" id="1776384.GCA_900086585_03513"/>
<keyword evidence="1" id="KW-0472">Membrane</keyword>